<feature type="compositionally biased region" description="Basic and acidic residues" evidence="5">
    <location>
        <begin position="530"/>
        <end position="539"/>
    </location>
</feature>
<dbReference type="RefSeq" id="XP_033657400.1">
    <property type="nucleotide sequence ID" value="XM_033797489.1"/>
</dbReference>
<dbReference type="InterPro" id="IPR019136">
    <property type="entry name" value="TF_IIIC_su-5_HTH"/>
</dbReference>
<feature type="domain" description="Transcription factor IIIC subunit 5 HTH" evidence="6">
    <location>
        <begin position="215"/>
        <end position="360"/>
    </location>
</feature>
<evidence type="ECO:0000256" key="1">
    <source>
        <dbReference type="ARBA" id="ARBA00004123"/>
    </source>
</evidence>
<evidence type="ECO:0000256" key="3">
    <source>
        <dbReference type="ARBA" id="ARBA00023163"/>
    </source>
</evidence>
<feature type="region of interest" description="Disordered" evidence="5">
    <location>
        <begin position="530"/>
        <end position="656"/>
    </location>
</feature>
<keyword evidence="9" id="KW-1185">Reference proteome</keyword>
<protein>
    <recommendedName>
        <fullName evidence="10">RNA polymerase III transcription factor IIIC subunit</fullName>
    </recommendedName>
</protein>
<dbReference type="GO" id="GO:0001002">
    <property type="term" value="F:RNA polymerase III type 1 promoter sequence-specific DNA binding"/>
    <property type="evidence" value="ECO:0007669"/>
    <property type="project" value="TreeGrafter"/>
</dbReference>
<keyword evidence="2" id="KW-0238">DNA-binding</keyword>
<dbReference type="AlphaFoldDB" id="A0A6A6JTC2"/>
<dbReference type="GeneID" id="54550664"/>
<dbReference type="Pfam" id="PF09734">
    <property type="entry name" value="Tau95"/>
    <property type="match status" value="1"/>
</dbReference>
<evidence type="ECO:0000259" key="6">
    <source>
        <dbReference type="Pfam" id="PF09734"/>
    </source>
</evidence>
<dbReference type="OrthoDB" id="5598268at2759"/>
<dbReference type="EMBL" id="ML986485">
    <property type="protein sequence ID" value="KAF2279861.1"/>
    <property type="molecule type" value="Genomic_DNA"/>
</dbReference>
<proteinExistence type="predicted"/>
<dbReference type="PANTHER" id="PTHR13230:SF5">
    <property type="entry name" value="GENERAL TRANSCRIPTION FACTOR 3C POLYPEPTIDE 5"/>
    <property type="match status" value="1"/>
</dbReference>
<comment type="subcellular location">
    <subcellularLocation>
        <location evidence="1">Nucleus</location>
    </subcellularLocation>
</comment>
<name>A0A6A6JTC2_WESOR</name>
<dbReference type="PANTHER" id="PTHR13230">
    <property type="entry name" value="GENERAL TRANSCRIPTION FACTOR IIIC, POLYPEPTIDE 5"/>
    <property type="match status" value="1"/>
</dbReference>
<dbReference type="GO" id="GO:0001003">
    <property type="term" value="F:RNA polymerase III type 2 promoter sequence-specific DNA binding"/>
    <property type="evidence" value="ECO:0007669"/>
    <property type="project" value="TreeGrafter"/>
</dbReference>
<feature type="region of interest" description="Disordered" evidence="5">
    <location>
        <begin position="106"/>
        <end position="128"/>
    </location>
</feature>
<evidence type="ECO:0008006" key="10">
    <source>
        <dbReference type="Google" id="ProtNLM"/>
    </source>
</evidence>
<dbReference type="GO" id="GO:0005634">
    <property type="term" value="C:nucleus"/>
    <property type="evidence" value="ECO:0007669"/>
    <property type="project" value="UniProtKB-SubCell"/>
</dbReference>
<dbReference type="InterPro" id="IPR040454">
    <property type="entry name" value="TF_IIIC_Tfc1/Sfc1"/>
</dbReference>
<evidence type="ECO:0000256" key="2">
    <source>
        <dbReference type="ARBA" id="ARBA00023125"/>
    </source>
</evidence>
<accession>A0A6A6JTC2</accession>
<evidence type="ECO:0000313" key="9">
    <source>
        <dbReference type="Proteomes" id="UP000800097"/>
    </source>
</evidence>
<dbReference type="GO" id="GO:0000127">
    <property type="term" value="C:transcription factor TFIIIC complex"/>
    <property type="evidence" value="ECO:0007669"/>
    <property type="project" value="InterPro"/>
</dbReference>
<dbReference type="Gene3D" id="3.30.200.160">
    <property type="entry name" value="TFIIIC, subcomplex tauA, subunit Sfc1, barrel domain"/>
    <property type="match status" value="1"/>
</dbReference>
<dbReference type="GO" id="GO:0006384">
    <property type="term" value="P:transcription initiation at RNA polymerase III promoter"/>
    <property type="evidence" value="ECO:0007669"/>
    <property type="project" value="InterPro"/>
</dbReference>
<feature type="region of interest" description="Disordered" evidence="5">
    <location>
        <begin position="54"/>
        <end position="77"/>
    </location>
</feature>
<dbReference type="Proteomes" id="UP000800097">
    <property type="component" value="Unassembled WGS sequence"/>
</dbReference>
<dbReference type="InterPro" id="IPR041499">
    <property type="entry name" value="Tfc1/Sfc1_N"/>
</dbReference>
<dbReference type="Pfam" id="PF17682">
    <property type="entry name" value="Tau95_N"/>
    <property type="match status" value="1"/>
</dbReference>
<dbReference type="InterPro" id="IPR042536">
    <property type="entry name" value="TFIIIC_tauA_Sfc1"/>
</dbReference>
<keyword evidence="3" id="KW-0804">Transcription</keyword>
<organism evidence="8 9">
    <name type="scientific">Westerdykella ornata</name>
    <dbReference type="NCBI Taxonomy" id="318751"/>
    <lineage>
        <taxon>Eukaryota</taxon>
        <taxon>Fungi</taxon>
        <taxon>Dikarya</taxon>
        <taxon>Ascomycota</taxon>
        <taxon>Pezizomycotina</taxon>
        <taxon>Dothideomycetes</taxon>
        <taxon>Pleosporomycetidae</taxon>
        <taxon>Pleosporales</taxon>
        <taxon>Sporormiaceae</taxon>
        <taxon>Westerdykella</taxon>
    </lineage>
</organism>
<keyword evidence="4" id="KW-0539">Nucleus</keyword>
<gene>
    <name evidence="8" type="ORF">EI97DRAFT_429646</name>
</gene>
<evidence type="ECO:0000256" key="5">
    <source>
        <dbReference type="SAM" id="MobiDB-lite"/>
    </source>
</evidence>
<feature type="compositionally biased region" description="Acidic residues" evidence="5">
    <location>
        <begin position="540"/>
        <end position="573"/>
    </location>
</feature>
<evidence type="ECO:0000259" key="7">
    <source>
        <dbReference type="Pfam" id="PF17682"/>
    </source>
</evidence>
<sequence length="656" mass="75794">MNNSEHADEESHLAPWLAIPARSISVVEHPCIVKNPDKAITSLGGPLKLTESLRAKGESAPQSTEGPQESPPLISVSLRPEDPYARRLLATPVTIDNVLLKVTVPKRTGRKRKRGSSDPFLAHGETHSTGNSAYVKAQTVYRSLQDNADSYSVTPVGVIDEAHRFRMLPDIQVATQGNRLIKDLGNTFKTLKWPQIRDYNFNTEPGADRSQHVPLTPEFLQIPVQYDYKFQQNPYVKYTGDARTEINVQKRTTVEGYIFVDVDADKVPRRPKSSLPKESTLTAYMRGLIAAIRKQLDERPVITRLLLFNRLGWDQRDKIREAAVYCGYFFSSGPWRECLIRWGLDPRKDPYYRRYQTVSYMSFRRGGSMAKTQSEVNRHMSEMTKKNPKQLEREHIFDGETVGSTGNLFQFCDIKDPVIRKILDTDDIRETCSPTFTGWYHVQTWAKATVILKDKINRIIAGKELKPWLYERILTWSDRFDDREVYETYRDEMFDKELHRERLEEHRLLNAVRWAAKNPRYAFDRMQETMQAEDARGSEEMQEEVEEEEETDEEGEVDVPEDSGEERDEEAIAQEEREKVPQFAPGSEEGELDDSEDEDEGEDAEDEEEDEKEDEEEEEHDDEDEEDEDGDSEGDSDDMEIDGQEKTVSRRTGRRR</sequence>
<evidence type="ECO:0000313" key="8">
    <source>
        <dbReference type="EMBL" id="KAF2279861.1"/>
    </source>
</evidence>
<feature type="domain" description="Transcription factor IIIC subunit Tfc1/Sfc1 triple barrel" evidence="7">
    <location>
        <begin position="26"/>
        <end position="173"/>
    </location>
</feature>
<reference evidence="8" key="1">
    <citation type="journal article" date="2020" name="Stud. Mycol.">
        <title>101 Dothideomycetes genomes: a test case for predicting lifestyles and emergence of pathogens.</title>
        <authorList>
            <person name="Haridas S."/>
            <person name="Albert R."/>
            <person name="Binder M."/>
            <person name="Bloem J."/>
            <person name="Labutti K."/>
            <person name="Salamov A."/>
            <person name="Andreopoulos B."/>
            <person name="Baker S."/>
            <person name="Barry K."/>
            <person name="Bills G."/>
            <person name="Bluhm B."/>
            <person name="Cannon C."/>
            <person name="Castanera R."/>
            <person name="Culley D."/>
            <person name="Daum C."/>
            <person name="Ezra D."/>
            <person name="Gonzalez J."/>
            <person name="Henrissat B."/>
            <person name="Kuo A."/>
            <person name="Liang C."/>
            <person name="Lipzen A."/>
            <person name="Lutzoni F."/>
            <person name="Magnuson J."/>
            <person name="Mondo S."/>
            <person name="Nolan M."/>
            <person name="Ohm R."/>
            <person name="Pangilinan J."/>
            <person name="Park H.-J."/>
            <person name="Ramirez L."/>
            <person name="Alfaro M."/>
            <person name="Sun H."/>
            <person name="Tritt A."/>
            <person name="Yoshinaga Y."/>
            <person name="Zwiers L.-H."/>
            <person name="Turgeon B."/>
            <person name="Goodwin S."/>
            <person name="Spatafora J."/>
            <person name="Crous P."/>
            <person name="Grigoriev I."/>
        </authorList>
    </citation>
    <scope>NUCLEOTIDE SEQUENCE</scope>
    <source>
        <strain evidence="8">CBS 379.55</strain>
    </source>
</reference>
<feature type="compositionally biased region" description="Acidic residues" evidence="5">
    <location>
        <begin position="588"/>
        <end position="642"/>
    </location>
</feature>
<evidence type="ECO:0000256" key="4">
    <source>
        <dbReference type="ARBA" id="ARBA00023242"/>
    </source>
</evidence>